<evidence type="ECO:0000313" key="5">
    <source>
        <dbReference type="EMBL" id="MFC3207775.1"/>
    </source>
</evidence>
<comment type="caution">
    <text evidence="5">The sequence shown here is derived from an EMBL/GenBank/DDBJ whole genome shotgun (WGS) entry which is preliminary data.</text>
</comment>
<dbReference type="GO" id="GO:0016746">
    <property type="term" value="F:acyltransferase activity"/>
    <property type="evidence" value="ECO:0007669"/>
    <property type="project" value="UniProtKB-KW"/>
</dbReference>
<evidence type="ECO:0000256" key="2">
    <source>
        <dbReference type="ARBA" id="ARBA00023315"/>
    </source>
</evidence>
<protein>
    <submittedName>
        <fullName evidence="5">GNAT family N-acetyltransferase</fullName>
        <ecNumber evidence="5">2.3.1.-</ecNumber>
    </submittedName>
</protein>
<dbReference type="Gene3D" id="3.40.630.30">
    <property type="match status" value="1"/>
</dbReference>
<dbReference type="SMART" id="SM00347">
    <property type="entry name" value="HTH_MARR"/>
    <property type="match status" value="1"/>
</dbReference>
<keyword evidence="2 5" id="KW-0012">Acyltransferase</keyword>
<dbReference type="Proteomes" id="UP001595583">
    <property type="component" value="Unassembled WGS sequence"/>
</dbReference>
<dbReference type="InterPro" id="IPR000835">
    <property type="entry name" value="HTH_MarR-typ"/>
</dbReference>
<reference evidence="6" key="1">
    <citation type="journal article" date="2019" name="Int. J. Syst. Evol. Microbiol.">
        <title>The Global Catalogue of Microorganisms (GCM) 10K type strain sequencing project: providing services to taxonomists for standard genome sequencing and annotation.</title>
        <authorList>
            <consortium name="The Broad Institute Genomics Platform"/>
            <consortium name="The Broad Institute Genome Sequencing Center for Infectious Disease"/>
            <person name="Wu L."/>
            <person name="Ma J."/>
        </authorList>
    </citation>
    <scope>NUCLEOTIDE SEQUENCE [LARGE SCALE GENOMIC DNA]</scope>
    <source>
        <strain evidence="6">KCTC 52165</strain>
    </source>
</reference>
<dbReference type="PROSITE" id="PS51186">
    <property type="entry name" value="GNAT"/>
    <property type="match status" value="1"/>
</dbReference>
<dbReference type="SUPFAM" id="SSF46785">
    <property type="entry name" value="Winged helix' DNA-binding domain"/>
    <property type="match status" value="1"/>
</dbReference>
<dbReference type="Pfam" id="PF00583">
    <property type="entry name" value="Acetyltransf_1"/>
    <property type="match status" value="1"/>
</dbReference>
<sequence>MFSRQVTQRIGVLQESYLSRGRPLGEARLLFEIGVDGREVRDLRSALNLDSAYLSRLLRSLEAQGLVTVEQQAGDGRVRRATLTAKGRIEFDSYDRLSDELAQSLLSPLTPAQRSRLIAAMDEVRNLLAVAPIEIAVVPPQEPDARWCLDRYFEELAQRFESGFDRALGKSPSDAEMTPPAGFFLVARSDGAPVGCAALVRLSAETMEIKRMWTAPLARGRGVARRMLGELERLAREAGCRKILLDTNRSLTEAQTLYRRQGFVETARYNDNPYADFWFEKDLAG</sequence>
<dbReference type="InterPro" id="IPR036388">
    <property type="entry name" value="WH-like_DNA-bd_sf"/>
</dbReference>
<dbReference type="Pfam" id="PF12802">
    <property type="entry name" value="MarR_2"/>
    <property type="match status" value="1"/>
</dbReference>
<organism evidence="5 6">
    <name type="scientific">Aquamicrobium soli</name>
    <dbReference type="NCBI Taxonomy" id="1811518"/>
    <lineage>
        <taxon>Bacteria</taxon>
        <taxon>Pseudomonadati</taxon>
        <taxon>Pseudomonadota</taxon>
        <taxon>Alphaproteobacteria</taxon>
        <taxon>Hyphomicrobiales</taxon>
        <taxon>Phyllobacteriaceae</taxon>
        <taxon>Aquamicrobium</taxon>
    </lineage>
</organism>
<accession>A0ABV7KE10</accession>
<evidence type="ECO:0000259" key="3">
    <source>
        <dbReference type="PROSITE" id="PS50995"/>
    </source>
</evidence>
<dbReference type="InterPro" id="IPR016181">
    <property type="entry name" value="Acyl_CoA_acyltransferase"/>
</dbReference>
<evidence type="ECO:0000256" key="1">
    <source>
        <dbReference type="ARBA" id="ARBA00022679"/>
    </source>
</evidence>
<dbReference type="InterPro" id="IPR050832">
    <property type="entry name" value="Bact_Acetyltransf"/>
</dbReference>
<dbReference type="InterPro" id="IPR036390">
    <property type="entry name" value="WH_DNA-bd_sf"/>
</dbReference>
<dbReference type="InterPro" id="IPR000182">
    <property type="entry name" value="GNAT_dom"/>
</dbReference>
<evidence type="ECO:0000313" key="6">
    <source>
        <dbReference type="Proteomes" id="UP001595583"/>
    </source>
</evidence>
<dbReference type="CDD" id="cd04301">
    <property type="entry name" value="NAT_SF"/>
    <property type="match status" value="1"/>
</dbReference>
<dbReference type="EMBL" id="JBHRTK010000015">
    <property type="protein sequence ID" value="MFC3207775.1"/>
    <property type="molecule type" value="Genomic_DNA"/>
</dbReference>
<dbReference type="EC" id="2.3.1.-" evidence="5"/>
<keyword evidence="6" id="KW-1185">Reference proteome</keyword>
<keyword evidence="1 5" id="KW-0808">Transferase</keyword>
<name>A0ABV7KE10_9HYPH</name>
<proteinExistence type="predicted"/>
<gene>
    <name evidence="5" type="ORF">ACFOHJ_16235</name>
</gene>
<dbReference type="Gene3D" id="1.10.10.10">
    <property type="entry name" value="Winged helix-like DNA-binding domain superfamily/Winged helix DNA-binding domain"/>
    <property type="match status" value="1"/>
</dbReference>
<feature type="domain" description="HTH marR-type" evidence="3">
    <location>
        <begin position="1"/>
        <end position="126"/>
    </location>
</feature>
<dbReference type="PANTHER" id="PTHR43877:SF2">
    <property type="entry name" value="AMINOALKYLPHOSPHONATE N-ACETYLTRANSFERASE-RELATED"/>
    <property type="match status" value="1"/>
</dbReference>
<dbReference type="PANTHER" id="PTHR43877">
    <property type="entry name" value="AMINOALKYLPHOSPHONATE N-ACETYLTRANSFERASE-RELATED-RELATED"/>
    <property type="match status" value="1"/>
</dbReference>
<evidence type="ECO:0000259" key="4">
    <source>
        <dbReference type="PROSITE" id="PS51186"/>
    </source>
</evidence>
<feature type="domain" description="N-acetyltransferase" evidence="4">
    <location>
        <begin position="133"/>
        <end position="284"/>
    </location>
</feature>
<dbReference type="PROSITE" id="PS50995">
    <property type="entry name" value="HTH_MARR_2"/>
    <property type="match status" value="1"/>
</dbReference>
<dbReference type="SUPFAM" id="SSF55729">
    <property type="entry name" value="Acyl-CoA N-acyltransferases (Nat)"/>
    <property type="match status" value="1"/>
</dbReference>